<organism evidence="1">
    <name type="scientific">marine sediment metagenome</name>
    <dbReference type="NCBI Taxonomy" id="412755"/>
    <lineage>
        <taxon>unclassified sequences</taxon>
        <taxon>metagenomes</taxon>
        <taxon>ecological metagenomes</taxon>
    </lineage>
</organism>
<gene>
    <name evidence="1" type="ORF">LCGC14_0836200</name>
</gene>
<reference evidence="1" key="1">
    <citation type="journal article" date="2015" name="Nature">
        <title>Complex archaea that bridge the gap between prokaryotes and eukaryotes.</title>
        <authorList>
            <person name="Spang A."/>
            <person name="Saw J.H."/>
            <person name="Jorgensen S.L."/>
            <person name="Zaremba-Niedzwiedzka K."/>
            <person name="Martijn J."/>
            <person name="Lind A.E."/>
            <person name="van Eijk R."/>
            <person name="Schleper C."/>
            <person name="Guy L."/>
            <person name="Ettema T.J."/>
        </authorList>
    </citation>
    <scope>NUCLEOTIDE SEQUENCE</scope>
</reference>
<dbReference type="EMBL" id="LAZR01002425">
    <property type="protein sequence ID" value="KKN30214.1"/>
    <property type="molecule type" value="Genomic_DNA"/>
</dbReference>
<accession>A0A0F9PJ31</accession>
<proteinExistence type="predicted"/>
<name>A0A0F9PJ31_9ZZZZ</name>
<sequence>MADDFGNVTVTPPVAPVRDARRLKRIVVTMDEATGKRIESIEIGYTSFSTTDEKTDANPDGVLNQDGANFYKKSANVDATKVALFKAGAKAEIEARLAEDNIDA</sequence>
<evidence type="ECO:0000313" key="1">
    <source>
        <dbReference type="EMBL" id="KKN30214.1"/>
    </source>
</evidence>
<comment type="caution">
    <text evidence="1">The sequence shown here is derived from an EMBL/GenBank/DDBJ whole genome shotgun (WGS) entry which is preliminary data.</text>
</comment>
<protein>
    <submittedName>
        <fullName evidence="1">Uncharacterized protein</fullName>
    </submittedName>
</protein>
<dbReference type="AlphaFoldDB" id="A0A0F9PJ31"/>